<dbReference type="RefSeq" id="WP_069332060.1">
    <property type="nucleotide sequence ID" value="NZ_MABH01000137.1"/>
</dbReference>
<comment type="caution">
    <text evidence="2">The sequence shown here is derived from an EMBL/GenBank/DDBJ whole genome shotgun (WGS) entry which is preliminary data.</text>
</comment>
<dbReference type="Pfam" id="PF05171">
    <property type="entry name" value="HemS"/>
    <property type="match status" value="2"/>
</dbReference>
<sequence length="320" mass="34077">MTPAEIRAARAAQPRSRARDFAESHGIPEAALVAAFTGPEVVAVAADPRRLLPLARGLGPALALTRNRSAVQEREGLYGPLAEEAGRLRLVGEGIEMLIDPRHWVHAFAVTEPTAKGTKRSVQVFDAAGEAVHKIHLVAESRPEAFDRLVAELRLAEQMDAVPFTAVADLPPGPAADPAGWRQMPADLFAARLAAEGQRAPDLLAALPEVRSLRPEAMTELLERSAAAAVPLEIRGGTAGCLQVFRGQVARILPAGYWINVMDPAYNLHLRTDRLVRVFLTDRGPEGALSVEAYDADGSLILTVTGGAGWENVLAALSAA</sequence>
<proteinExistence type="predicted"/>
<reference evidence="2 3" key="1">
    <citation type="submission" date="2018-04" db="EMBL/GenBank/DDBJ databases">
        <title>Genomic Encyclopedia of Type Strains, Phase III (KMG-III): the genomes of soil and plant-associated and newly described type strains.</title>
        <authorList>
            <person name="Whitman W."/>
        </authorList>
    </citation>
    <scope>NUCLEOTIDE SEQUENCE [LARGE SCALE GENOMIC DNA]</scope>
    <source>
        <strain evidence="2 3">JA192</strain>
    </source>
</reference>
<dbReference type="Gene3D" id="3.40.1570.10">
    <property type="entry name" value="HemS/ChuS/ChuX like domains"/>
    <property type="match status" value="2"/>
</dbReference>
<name>A0ABX5JAJ5_9RHOB</name>
<dbReference type="EMBL" id="PZZW01000002">
    <property type="protein sequence ID" value="PTM80473.1"/>
    <property type="molecule type" value="Genomic_DNA"/>
</dbReference>
<organism evidence="2 3">
    <name type="scientific">Cereibacter johrii</name>
    <dbReference type="NCBI Taxonomy" id="445629"/>
    <lineage>
        <taxon>Bacteria</taxon>
        <taxon>Pseudomonadati</taxon>
        <taxon>Pseudomonadota</taxon>
        <taxon>Alphaproteobacteria</taxon>
        <taxon>Rhodobacterales</taxon>
        <taxon>Paracoccaceae</taxon>
        <taxon>Cereibacter</taxon>
    </lineage>
</organism>
<gene>
    <name evidence="2" type="ORF">C8J29_102555</name>
</gene>
<accession>A0ABX5JAJ5</accession>
<evidence type="ECO:0000313" key="2">
    <source>
        <dbReference type="EMBL" id="PTM80473.1"/>
    </source>
</evidence>
<dbReference type="SUPFAM" id="SSF144064">
    <property type="entry name" value="Heme iron utilization protein-like"/>
    <property type="match status" value="1"/>
</dbReference>
<feature type="domain" description="Haemin-degrading HemS/ChuX" evidence="1">
    <location>
        <begin position="208"/>
        <end position="304"/>
    </location>
</feature>
<keyword evidence="3" id="KW-1185">Reference proteome</keyword>
<feature type="domain" description="Haemin-degrading HemS/ChuX" evidence="1">
    <location>
        <begin position="26"/>
        <end position="153"/>
    </location>
</feature>
<dbReference type="Proteomes" id="UP000240800">
    <property type="component" value="Unassembled WGS sequence"/>
</dbReference>
<dbReference type="CDD" id="cd16830">
    <property type="entry name" value="HemS-like_N"/>
    <property type="match status" value="1"/>
</dbReference>
<evidence type="ECO:0000259" key="1">
    <source>
        <dbReference type="Pfam" id="PF05171"/>
    </source>
</evidence>
<evidence type="ECO:0000313" key="3">
    <source>
        <dbReference type="Proteomes" id="UP000240800"/>
    </source>
</evidence>
<dbReference type="InterPro" id="IPR007845">
    <property type="entry name" value="HemS/ChuX_dom"/>
</dbReference>
<protein>
    <submittedName>
        <fullName evidence="2">Hemin transport protein</fullName>
    </submittedName>
</protein>
<dbReference type="InterPro" id="IPR053733">
    <property type="entry name" value="Heme_Transport_Util_sf"/>
</dbReference>